<evidence type="ECO:0000256" key="1">
    <source>
        <dbReference type="SAM" id="SignalP"/>
    </source>
</evidence>
<dbReference type="RefSeq" id="XP_047762976.1">
    <property type="nucleotide sequence ID" value="XM_047905933.1"/>
</dbReference>
<organism evidence="2 3">
    <name type="scientific">Passalora fulva</name>
    <name type="common">Tomato leaf mold</name>
    <name type="synonym">Cladosporium fulvum</name>
    <dbReference type="NCBI Taxonomy" id="5499"/>
    <lineage>
        <taxon>Eukaryota</taxon>
        <taxon>Fungi</taxon>
        <taxon>Dikarya</taxon>
        <taxon>Ascomycota</taxon>
        <taxon>Pezizomycotina</taxon>
        <taxon>Dothideomycetes</taxon>
        <taxon>Dothideomycetidae</taxon>
        <taxon>Mycosphaerellales</taxon>
        <taxon>Mycosphaerellaceae</taxon>
        <taxon>Fulvia</taxon>
    </lineage>
</organism>
<dbReference type="GeneID" id="71986663"/>
<proteinExistence type="predicted"/>
<accession>A0A9Q8UQ96</accession>
<feature type="chain" id="PRO_5040231790" evidence="1">
    <location>
        <begin position="20"/>
        <end position="74"/>
    </location>
</feature>
<protein>
    <submittedName>
        <fullName evidence="2">Uncharacterized protein</fullName>
    </submittedName>
</protein>
<reference evidence="2" key="2">
    <citation type="journal article" date="2022" name="Microb. Genom.">
        <title>A chromosome-scale genome assembly of the tomato pathogen Cladosporium fulvum reveals a compartmentalized genome architecture and the presence of a dispensable chromosome.</title>
        <authorList>
            <person name="Zaccaron A.Z."/>
            <person name="Chen L.H."/>
            <person name="Samaras A."/>
            <person name="Stergiopoulos I."/>
        </authorList>
    </citation>
    <scope>NUCLEOTIDE SEQUENCE</scope>
    <source>
        <strain evidence="2">Race5_Kim</strain>
    </source>
</reference>
<dbReference type="Proteomes" id="UP000756132">
    <property type="component" value="Chromosome 6"/>
</dbReference>
<evidence type="ECO:0000313" key="3">
    <source>
        <dbReference type="Proteomes" id="UP000756132"/>
    </source>
</evidence>
<sequence>MKLIITIFSLAAFTSLVTAYYKICVGDTARYVGDNNTCSNAYKQIKGGFLFYKICCNDPAFPSVSCNYKGHYYN</sequence>
<keyword evidence="3" id="KW-1185">Reference proteome</keyword>
<reference evidence="2" key="1">
    <citation type="submission" date="2021-12" db="EMBL/GenBank/DDBJ databases">
        <authorList>
            <person name="Zaccaron A."/>
            <person name="Stergiopoulos I."/>
        </authorList>
    </citation>
    <scope>NUCLEOTIDE SEQUENCE</scope>
    <source>
        <strain evidence="2">Race5_Kim</strain>
    </source>
</reference>
<dbReference type="KEGG" id="ffu:CLAFUR5_06785"/>
<gene>
    <name evidence="2" type="ORF">CLAFUR5_06785</name>
</gene>
<evidence type="ECO:0000313" key="2">
    <source>
        <dbReference type="EMBL" id="UJO18610.1"/>
    </source>
</evidence>
<dbReference type="EMBL" id="CP090168">
    <property type="protein sequence ID" value="UJO18610.1"/>
    <property type="molecule type" value="Genomic_DNA"/>
</dbReference>
<dbReference type="AlphaFoldDB" id="A0A9Q8UQ96"/>
<feature type="signal peptide" evidence="1">
    <location>
        <begin position="1"/>
        <end position="19"/>
    </location>
</feature>
<name>A0A9Q8UQ96_PASFU</name>
<keyword evidence="1" id="KW-0732">Signal</keyword>